<evidence type="ECO:0000256" key="1">
    <source>
        <dbReference type="SAM" id="MobiDB-lite"/>
    </source>
</evidence>
<evidence type="ECO:0000313" key="2">
    <source>
        <dbReference type="EMBL" id="GBM85234.1"/>
    </source>
</evidence>
<name>A0A4Y2J5K0_ARAVE</name>
<evidence type="ECO:0000313" key="3">
    <source>
        <dbReference type="Proteomes" id="UP000499080"/>
    </source>
</evidence>
<dbReference type="Proteomes" id="UP000499080">
    <property type="component" value="Unassembled WGS sequence"/>
</dbReference>
<comment type="caution">
    <text evidence="2">The sequence shown here is derived from an EMBL/GenBank/DDBJ whole genome shotgun (WGS) entry which is preliminary data.</text>
</comment>
<feature type="region of interest" description="Disordered" evidence="1">
    <location>
        <begin position="1"/>
        <end position="39"/>
    </location>
</feature>
<feature type="compositionally biased region" description="Polar residues" evidence="1">
    <location>
        <begin position="13"/>
        <end position="39"/>
    </location>
</feature>
<organism evidence="2 3">
    <name type="scientific">Araneus ventricosus</name>
    <name type="common">Orbweaver spider</name>
    <name type="synonym">Epeira ventricosa</name>
    <dbReference type="NCBI Taxonomy" id="182803"/>
    <lineage>
        <taxon>Eukaryota</taxon>
        <taxon>Metazoa</taxon>
        <taxon>Ecdysozoa</taxon>
        <taxon>Arthropoda</taxon>
        <taxon>Chelicerata</taxon>
        <taxon>Arachnida</taxon>
        <taxon>Araneae</taxon>
        <taxon>Araneomorphae</taxon>
        <taxon>Entelegynae</taxon>
        <taxon>Araneoidea</taxon>
        <taxon>Araneidae</taxon>
        <taxon>Araneus</taxon>
    </lineage>
</organism>
<dbReference type="AlphaFoldDB" id="A0A4Y2J5K0"/>
<proteinExistence type="predicted"/>
<reference evidence="2 3" key="1">
    <citation type="journal article" date="2019" name="Sci. Rep.">
        <title>Orb-weaving spider Araneus ventricosus genome elucidates the spidroin gene catalogue.</title>
        <authorList>
            <person name="Kono N."/>
            <person name="Nakamura H."/>
            <person name="Ohtoshi R."/>
            <person name="Moran D.A.P."/>
            <person name="Shinohara A."/>
            <person name="Yoshida Y."/>
            <person name="Fujiwara M."/>
            <person name="Mori M."/>
            <person name="Tomita M."/>
            <person name="Arakawa K."/>
        </authorList>
    </citation>
    <scope>NUCLEOTIDE SEQUENCE [LARGE SCALE GENOMIC DNA]</scope>
</reference>
<gene>
    <name evidence="2" type="ORF">AVEN_220490_1</name>
</gene>
<keyword evidence="3" id="KW-1185">Reference proteome</keyword>
<sequence>MDAKHDETEGKHTGNTNDSSGNIYPAAQQNYNEESKEMNSLLTENDKQIPFTPAASKRKRKYSFMFSGMSINTQHEYSLDTSFLGSTFRVRAREVKLNENASFNSVSETFETATNSEIEVRGVYKRKPGPKRDNHQQNKYLSNVSTLCFADSNEKWESLPDERNWCSLNNGKQFFSNSVEDTSQETFSNSKNTSDAWTSFINNTFSLGNKDLETNLFDVSIDMTDCRTLRLF</sequence>
<dbReference type="EMBL" id="BGPR01003215">
    <property type="protein sequence ID" value="GBM85234.1"/>
    <property type="molecule type" value="Genomic_DNA"/>
</dbReference>
<feature type="compositionally biased region" description="Basic and acidic residues" evidence="1">
    <location>
        <begin position="1"/>
        <end position="12"/>
    </location>
</feature>
<accession>A0A4Y2J5K0</accession>
<protein>
    <submittedName>
        <fullName evidence="2">Uncharacterized protein</fullName>
    </submittedName>
</protein>